<dbReference type="GO" id="GO:0000963">
    <property type="term" value="P:mitochondrial RNA processing"/>
    <property type="evidence" value="ECO:0000318"/>
    <property type="project" value="GO_Central"/>
</dbReference>
<proteinExistence type="predicted"/>
<dbReference type="GO" id="GO:0044528">
    <property type="term" value="P:regulation of mitochondrial mRNA stability"/>
    <property type="evidence" value="ECO:0000318"/>
    <property type="project" value="GO_Central"/>
</dbReference>
<accession>B3RNM8</accession>
<dbReference type="PANTHER" id="PTHR21228:SF40">
    <property type="entry name" value="LD45607P"/>
    <property type="match status" value="1"/>
</dbReference>
<dbReference type="OrthoDB" id="9985850at2759"/>
<dbReference type="Pfam" id="PF08373">
    <property type="entry name" value="RAP"/>
    <property type="match status" value="1"/>
</dbReference>
<dbReference type="CTD" id="6751095"/>
<dbReference type="GO" id="GO:0035770">
    <property type="term" value="C:ribonucleoprotein granule"/>
    <property type="evidence" value="ECO:0000318"/>
    <property type="project" value="GO_Central"/>
</dbReference>
<evidence type="ECO:0000313" key="5">
    <source>
        <dbReference type="EMBL" id="EDV27484.1"/>
    </source>
</evidence>
<evidence type="ECO:0000256" key="3">
    <source>
        <dbReference type="SAM" id="SignalP"/>
    </source>
</evidence>
<dbReference type="KEGG" id="tad:TRIADDRAFT_53222"/>
<dbReference type="InterPro" id="IPR010622">
    <property type="entry name" value="FAST_Leu-rich"/>
</dbReference>
<dbReference type="GO" id="GO:0003723">
    <property type="term" value="F:RNA binding"/>
    <property type="evidence" value="ECO:0000318"/>
    <property type="project" value="GO_Central"/>
</dbReference>
<feature type="signal peptide" evidence="3">
    <location>
        <begin position="1"/>
        <end position="18"/>
    </location>
</feature>
<dbReference type="PROSITE" id="PS51286">
    <property type="entry name" value="RAP"/>
    <property type="match status" value="1"/>
</dbReference>
<dbReference type="FunCoup" id="B3RNM8">
    <property type="interactions" value="1201"/>
</dbReference>
<protein>
    <recommendedName>
        <fullName evidence="4">RAP domain-containing protein</fullName>
    </recommendedName>
</protein>
<evidence type="ECO:0000259" key="4">
    <source>
        <dbReference type="PROSITE" id="PS51286"/>
    </source>
</evidence>
<dbReference type="Proteomes" id="UP000009022">
    <property type="component" value="Unassembled WGS sequence"/>
</dbReference>
<dbReference type="InterPro" id="IPR058917">
    <property type="entry name" value="RESC6_dom"/>
</dbReference>
<dbReference type="AlphaFoldDB" id="B3RNM8"/>
<dbReference type="InterPro" id="IPR050870">
    <property type="entry name" value="FAST_kinase"/>
</dbReference>
<dbReference type="SMART" id="SM00952">
    <property type="entry name" value="RAP"/>
    <property type="match status" value="1"/>
</dbReference>
<feature type="chain" id="PRO_5002798367" description="RAP domain-containing protein" evidence="3">
    <location>
        <begin position="19"/>
        <end position="650"/>
    </location>
</feature>
<keyword evidence="3" id="KW-0732">Signal</keyword>
<name>B3RNM8_TRIAD</name>
<evidence type="ECO:0000313" key="6">
    <source>
        <dbReference type="Proteomes" id="UP000009022"/>
    </source>
</evidence>
<keyword evidence="6" id="KW-1185">Reference proteome</keyword>
<dbReference type="Pfam" id="PF08368">
    <property type="entry name" value="FAST_2"/>
    <property type="match status" value="1"/>
</dbReference>
<organism evidence="5 6">
    <name type="scientific">Trichoplax adhaerens</name>
    <name type="common">Trichoplax reptans</name>
    <dbReference type="NCBI Taxonomy" id="10228"/>
    <lineage>
        <taxon>Eukaryota</taxon>
        <taxon>Metazoa</taxon>
        <taxon>Placozoa</taxon>
        <taxon>Uniplacotomia</taxon>
        <taxon>Trichoplacea</taxon>
        <taxon>Trichoplacidae</taxon>
        <taxon>Trichoplax</taxon>
    </lineage>
</organism>
<dbReference type="InterPro" id="IPR013584">
    <property type="entry name" value="RAP"/>
</dbReference>
<sequence>MLSSRLLLLLLARRGISAVTNTAKYRSTIASYDSTMRCLTSVNKYEFLLKFYPRTLTTDLFQDSQLHDELQRLTNCASILQFIKRNKQFYDPATIVLSFSKLRHNMDNSYSLYNQKDFQNLCQLTCQKLTLLNDDEFISLSSSLAGFINKNRFITDKSVMRLFIDIHTNAAQRYPSFSNSQLSHMAWCLIQYSTIPKLNNKLYLNQLVAVVEKRVTSFNNPVHIANLMWALSKDQLNIDIFQQLQQQAINNINKFNPISISMVCYSLALFGDRSEQLLTAIENRMLAIINLLDPQSIANIAWAFAKLNWFNDEIFGFIQKRTLDNIGKRTLRPQSISNIIWAFASMNYDDQQLFTAGCLHFLHNHQHYNIDDLCQLIYSLGKMNFKLELPASKKFFPIVIQRLEDLMKRQNRYTPKFYKQVISATWSLIIMEQFPPRLISKILSDQFIEDATPYISQIEATQLYQIDLATILESGDSSIQCLSPVNKRKFVQAFCAVTTSLSSLEQNVVPAIHQFVGGDRYYRLQVATPFGYSIDIELLLDKDKNLMPINEILPAATSTGDNIEMKITNLITKVVTESMTHLDYERIAIEIDGPVHFAYKSNRYLGHTIMKTRHLSLLGWHVIRVPYYEWNKLNDLPEIDRYLKEKLFQQ</sequence>
<dbReference type="InParanoid" id="B3RNM8"/>
<dbReference type="Pfam" id="PF26188">
    <property type="entry name" value="RESC6"/>
    <property type="match status" value="1"/>
</dbReference>
<dbReference type="RefSeq" id="XP_002109318.1">
    <property type="nucleotide sequence ID" value="XM_002109282.1"/>
</dbReference>
<reference evidence="5 6" key="1">
    <citation type="journal article" date="2008" name="Nature">
        <title>The Trichoplax genome and the nature of placozoans.</title>
        <authorList>
            <person name="Srivastava M."/>
            <person name="Begovic E."/>
            <person name="Chapman J."/>
            <person name="Putnam N.H."/>
            <person name="Hellsten U."/>
            <person name="Kawashima T."/>
            <person name="Kuo A."/>
            <person name="Mitros T."/>
            <person name="Salamov A."/>
            <person name="Carpenter M.L."/>
            <person name="Signorovitch A.Y."/>
            <person name="Moreno M.A."/>
            <person name="Kamm K."/>
            <person name="Grimwood J."/>
            <person name="Schmutz J."/>
            <person name="Shapiro H."/>
            <person name="Grigoriev I.V."/>
            <person name="Buss L.W."/>
            <person name="Schierwater B."/>
            <person name="Dellaporta S.L."/>
            <person name="Rokhsar D.S."/>
        </authorList>
    </citation>
    <scope>NUCLEOTIDE SEQUENCE [LARGE SCALE GENOMIC DNA]</scope>
    <source>
        <strain evidence="5 6">Grell-BS-1999</strain>
    </source>
</reference>
<dbReference type="GO" id="GO:0005759">
    <property type="term" value="C:mitochondrial matrix"/>
    <property type="evidence" value="ECO:0000318"/>
    <property type="project" value="GO_Central"/>
</dbReference>
<evidence type="ECO:0000256" key="1">
    <source>
        <dbReference type="ARBA" id="ARBA00004173"/>
    </source>
</evidence>
<dbReference type="PANTHER" id="PTHR21228">
    <property type="entry name" value="FAST LEU-RICH DOMAIN-CONTAINING"/>
    <property type="match status" value="1"/>
</dbReference>
<gene>
    <name evidence="5" type="ORF">TRIADDRAFT_53222</name>
</gene>
<keyword evidence="2" id="KW-0496">Mitochondrion</keyword>
<feature type="domain" description="RAP" evidence="4">
    <location>
        <begin position="587"/>
        <end position="645"/>
    </location>
</feature>
<dbReference type="HOGENOM" id="CLU_421708_0_0_1"/>
<dbReference type="PhylomeDB" id="B3RNM8"/>
<dbReference type="InterPro" id="IPR013579">
    <property type="entry name" value="FAST_2"/>
</dbReference>
<evidence type="ECO:0000256" key="2">
    <source>
        <dbReference type="ARBA" id="ARBA00023128"/>
    </source>
</evidence>
<dbReference type="EMBL" id="DS985242">
    <property type="protein sequence ID" value="EDV27484.1"/>
    <property type="molecule type" value="Genomic_DNA"/>
</dbReference>
<dbReference type="GeneID" id="6751095"/>
<comment type="subcellular location">
    <subcellularLocation>
        <location evidence="1">Mitochondrion</location>
    </subcellularLocation>
</comment>
<dbReference type="Pfam" id="PF06743">
    <property type="entry name" value="FAST_1"/>
    <property type="match status" value="1"/>
</dbReference>